<dbReference type="Proteomes" id="UP000015106">
    <property type="component" value="Chromosome 6"/>
</dbReference>
<name>A0A8R7US48_TRIUA</name>
<protein>
    <submittedName>
        <fullName evidence="1">Uncharacterized protein</fullName>
    </submittedName>
</protein>
<dbReference type="AlphaFoldDB" id="A0A8R7US48"/>
<evidence type="ECO:0000313" key="2">
    <source>
        <dbReference type="Proteomes" id="UP000015106"/>
    </source>
</evidence>
<dbReference type="PANTHER" id="PTHR46422:SF13">
    <property type="entry name" value="SERINE_THREONINE-PROTEIN PHOSPHATASE BSL2 HOMOLOG"/>
    <property type="match status" value="1"/>
</dbReference>
<dbReference type="PANTHER" id="PTHR46422">
    <property type="entry name" value="SERINE/THREONINE-PROTEIN PHOSPHATASE BSL3"/>
    <property type="match status" value="1"/>
</dbReference>
<reference evidence="1" key="3">
    <citation type="submission" date="2022-06" db="UniProtKB">
        <authorList>
            <consortium name="EnsemblPlants"/>
        </authorList>
    </citation>
    <scope>IDENTIFICATION</scope>
</reference>
<reference evidence="2" key="1">
    <citation type="journal article" date="2013" name="Nature">
        <title>Draft genome of the wheat A-genome progenitor Triticum urartu.</title>
        <authorList>
            <person name="Ling H.Q."/>
            <person name="Zhao S."/>
            <person name="Liu D."/>
            <person name="Wang J."/>
            <person name="Sun H."/>
            <person name="Zhang C."/>
            <person name="Fan H."/>
            <person name="Li D."/>
            <person name="Dong L."/>
            <person name="Tao Y."/>
            <person name="Gao C."/>
            <person name="Wu H."/>
            <person name="Li Y."/>
            <person name="Cui Y."/>
            <person name="Guo X."/>
            <person name="Zheng S."/>
            <person name="Wang B."/>
            <person name="Yu K."/>
            <person name="Liang Q."/>
            <person name="Yang W."/>
            <person name="Lou X."/>
            <person name="Chen J."/>
            <person name="Feng M."/>
            <person name="Jian J."/>
            <person name="Zhang X."/>
            <person name="Luo G."/>
            <person name="Jiang Y."/>
            <person name="Liu J."/>
            <person name="Wang Z."/>
            <person name="Sha Y."/>
            <person name="Zhang B."/>
            <person name="Wu H."/>
            <person name="Tang D."/>
            <person name="Shen Q."/>
            <person name="Xue P."/>
            <person name="Zou S."/>
            <person name="Wang X."/>
            <person name="Liu X."/>
            <person name="Wang F."/>
            <person name="Yang Y."/>
            <person name="An X."/>
            <person name="Dong Z."/>
            <person name="Zhang K."/>
            <person name="Zhang X."/>
            <person name="Luo M.C."/>
            <person name="Dvorak J."/>
            <person name="Tong Y."/>
            <person name="Wang J."/>
            <person name="Yang H."/>
            <person name="Li Z."/>
            <person name="Wang D."/>
            <person name="Zhang A."/>
            <person name="Wang J."/>
        </authorList>
    </citation>
    <scope>NUCLEOTIDE SEQUENCE</scope>
    <source>
        <strain evidence="2">cv. G1812</strain>
    </source>
</reference>
<reference evidence="1" key="2">
    <citation type="submission" date="2018-03" db="EMBL/GenBank/DDBJ databases">
        <title>The Triticum urartu genome reveals the dynamic nature of wheat genome evolution.</title>
        <authorList>
            <person name="Ling H."/>
            <person name="Ma B."/>
            <person name="Shi X."/>
            <person name="Liu H."/>
            <person name="Dong L."/>
            <person name="Sun H."/>
            <person name="Cao Y."/>
            <person name="Gao Q."/>
            <person name="Zheng S."/>
            <person name="Li Y."/>
            <person name="Yu Y."/>
            <person name="Du H."/>
            <person name="Qi M."/>
            <person name="Li Y."/>
            <person name="Yu H."/>
            <person name="Cui Y."/>
            <person name="Wang N."/>
            <person name="Chen C."/>
            <person name="Wu H."/>
            <person name="Zhao Y."/>
            <person name="Zhang J."/>
            <person name="Li Y."/>
            <person name="Zhou W."/>
            <person name="Zhang B."/>
            <person name="Hu W."/>
            <person name="Eijk M."/>
            <person name="Tang J."/>
            <person name="Witsenboer H."/>
            <person name="Zhao S."/>
            <person name="Li Z."/>
            <person name="Zhang A."/>
            <person name="Wang D."/>
            <person name="Liang C."/>
        </authorList>
    </citation>
    <scope>NUCLEOTIDE SEQUENCE [LARGE SCALE GENOMIC DNA]</scope>
    <source>
        <strain evidence="1">cv. G1812</strain>
    </source>
</reference>
<evidence type="ECO:0000313" key="1">
    <source>
        <dbReference type="EnsemblPlants" id="TuG1812G0600000793.01.T01"/>
    </source>
</evidence>
<sequence>MHMWFLEVGTPVFSPVNGYVHTDISPENAVVQGQRRSSKSVDYLVEASAAEVGAITAALAAIKARQVKGEME</sequence>
<proteinExistence type="predicted"/>
<dbReference type="EnsemblPlants" id="TuG1812G0600000793.01.T01">
    <property type="protein sequence ID" value="TuG1812G0600000793.01.T01"/>
    <property type="gene ID" value="TuG1812G0600000793.01"/>
</dbReference>
<organism evidence="1 2">
    <name type="scientific">Triticum urartu</name>
    <name type="common">Red wild einkorn</name>
    <name type="synonym">Crithodium urartu</name>
    <dbReference type="NCBI Taxonomy" id="4572"/>
    <lineage>
        <taxon>Eukaryota</taxon>
        <taxon>Viridiplantae</taxon>
        <taxon>Streptophyta</taxon>
        <taxon>Embryophyta</taxon>
        <taxon>Tracheophyta</taxon>
        <taxon>Spermatophyta</taxon>
        <taxon>Magnoliopsida</taxon>
        <taxon>Liliopsida</taxon>
        <taxon>Poales</taxon>
        <taxon>Poaceae</taxon>
        <taxon>BOP clade</taxon>
        <taxon>Pooideae</taxon>
        <taxon>Triticodae</taxon>
        <taxon>Triticeae</taxon>
        <taxon>Triticinae</taxon>
        <taxon>Triticum</taxon>
    </lineage>
</organism>
<dbReference type="Gramene" id="TuG1812G0600000793.01.T01">
    <property type="protein sequence ID" value="TuG1812G0600000793.01.T01"/>
    <property type="gene ID" value="TuG1812G0600000793.01"/>
</dbReference>
<accession>A0A8R7US48</accession>
<keyword evidence="2" id="KW-1185">Reference proteome</keyword>